<dbReference type="Gene3D" id="3.40.462.20">
    <property type="match status" value="1"/>
</dbReference>
<evidence type="ECO:0000313" key="8">
    <source>
        <dbReference type="Proteomes" id="UP000244978"/>
    </source>
</evidence>
<dbReference type="Pfam" id="PF01565">
    <property type="entry name" value="FAD_binding_4"/>
    <property type="match status" value="1"/>
</dbReference>
<keyword evidence="8" id="KW-1185">Reference proteome</keyword>
<dbReference type="GO" id="GO:0016705">
    <property type="term" value="F:oxidoreductase activity, acting on paired donors, with incorporation or reduction of molecular oxygen"/>
    <property type="evidence" value="ECO:0007669"/>
    <property type="project" value="InterPro"/>
</dbReference>
<comment type="caution">
    <text evidence="7">The sequence shown here is derived from an EMBL/GenBank/DDBJ whole genome shotgun (WGS) entry which is preliminary data.</text>
</comment>
<evidence type="ECO:0000256" key="5">
    <source>
        <dbReference type="ARBA" id="ARBA00023002"/>
    </source>
</evidence>
<dbReference type="PANTHER" id="PTHR42973">
    <property type="entry name" value="BINDING OXIDOREDUCTASE, PUTATIVE (AFU_ORTHOLOGUE AFUA_1G17690)-RELATED"/>
    <property type="match status" value="1"/>
</dbReference>
<keyword evidence="4" id="KW-0274">FAD</keyword>
<comment type="cofactor">
    <cofactor evidence="1">
        <name>FAD</name>
        <dbReference type="ChEBI" id="CHEBI:57692"/>
    </cofactor>
</comment>
<dbReference type="Gene3D" id="3.30.43.10">
    <property type="entry name" value="Uridine Diphospho-n-acetylenolpyruvylglucosamine Reductase, domain 2"/>
    <property type="match status" value="1"/>
</dbReference>
<dbReference type="RefSeq" id="WP_108996653.1">
    <property type="nucleotide sequence ID" value="NZ_QEEX01000001.1"/>
</dbReference>
<dbReference type="PROSITE" id="PS51387">
    <property type="entry name" value="FAD_PCMH"/>
    <property type="match status" value="1"/>
</dbReference>
<dbReference type="InterPro" id="IPR036318">
    <property type="entry name" value="FAD-bd_PCMH-like_sf"/>
</dbReference>
<dbReference type="InterPro" id="IPR016169">
    <property type="entry name" value="FAD-bd_PCMH_sub2"/>
</dbReference>
<dbReference type="InterPro" id="IPR016164">
    <property type="entry name" value="FAD-linked_Oxase-like_C"/>
</dbReference>
<feature type="domain" description="FAD-binding PCMH-type" evidence="6">
    <location>
        <begin position="330"/>
        <end position="503"/>
    </location>
</feature>
<organism evidence="7 8">
    <name type="scientific">Homoserinimonas hongtaonis</name>
    <dbReference type="NCBI Taxonomy" id="2079791"/>
    <lineage>
        <taxon>Bacteria</taxon>
        <taxon>Bacillati</taxon>
        <taxon>Actinomycetota</taxon>
        <taxon>Actinomycetes</taxon>
        <taxon>Micrococcales</taxon>
        <taxon>Microbacteriaceae</taxon>
        <taxon>Homoserinimonas</taxon>
    </lineage>
</organism>
<dbReference type="SUPFAM" id="SSF55103">
    <property type="entry name" value="FAD-linked oxidases, C-terminal domain"/>
    <property type="match status" value="1"/>
</dbReference>
<proteinExistence type="inferred from homology"/>
<dbReference type="InterPro" id="IPR011251">
    <property type="entry name" value="Luciferase-like_dom"/>
</dbReference>
<dbReference type="Gene3D" id="3.30.465.10">
    <property type="match status" value="1"/>
</dbReference>
<dbReference type="AlphaFoldDB" id="A0A2U1SXT7"/>
<dbReference type="PANTHER" id="PTHR42973:SF39">
    <property type="entry name" value="FAD-BINDING PCMH-TYPE DOMAIN-CONTAINING PROTEIN"/>
    <property type="match status" value="1"/>
</dbReference>
<dbReference type="InterPro" id="IPR036661">
    <property type="entry name" value="Luciferase-like_sf"/>
</dbReference>
<keyword evidence="3" id="KW-0285">Flavoprotein</keyword>
<accession>A0A2U1SXT7</accession>
<gene>
    <name evidence="7" type="ORF">DF220_00240</name>
</gene>
<dbReference type="InterPro" id="IPR016166">
    <property type="entry name" value="FAD-bd_PCMH"/>
</dbReference>
<evidence type="ECO:0000256" key="3">
    <source>
        <dbReference type="ARBA" id="ARBA00022630"/>
    </source>
</evidence>
<dbReference type="InterPro" id="IPR050416">
    <property type="entry name" value="FAD-linked_Oxidoreductase"/>
</dbReference>
<comment type="similarity">
    <text evidence="2">Belongs to the oxygen-dependent FAD-linked oxidoreductase family.</text>
</comment>
<dbReference type="EMBL" id="QEEX01000001">
    <property type="protein sequence ID" value="PWB96445.1"/>
    <property type="molecule type" value="Genomic_DNA"/>
</dbReference>
<dbReference type="InterPro" id="IPR006094">
    <property type="entry name" value="Oxid_FAD_bind_N"/>
</dbReference>
<evidence type="ECO:0000256" key="1">
    <source>
        <dbReference type="ARBA" id="ARBA00001974"/>
    </source>
</evidence>
<evidence type="ECO:0000256" key="4">
    <source>
        <dbReference type="ARBA" id="ARBA00022827"/>
    </source>
</evidence>
<keyword evidence="5" id="KW-0560">Oxidoreductase</keyword>
<dbReference type="SUPFAM" id="SSF51679">
    <property type="entry name" value="Bacterial luciferase-like"/>
    <property type="match status" value="1"/>
</dbReference>
<dbReference type="SUPFAM" id="SSF56176">
    <property type="entry name" value="FAD-binding/transporter-associated domain-like"/>
    <property type="match status" value="1"/>
</dbReference>
<sequence length="734" mass="78693">MDYGHALEFGAFITPTNSQPQAPVALAQLSEQLGFDLVTFQDHPYQPAFLDTWTLLSYTAAATSTIRLAPNVLNLPLRPPAVLARAATSLDLLSGGRFELGLGAGGFWDAIEAMGGGRLTPGQSLEALEEAIDLIRGIWNPDERTPLPSGEYYPLSGAKRGPAPAHEIPIWTGALKPRMLRLTGRKADGWLPSLGYIQPMEINSHQERIDDAARGVGRNPAEVRRLLNVPYGIEPKRLAELALVHGFSTFIVVTDEPSALAQFAQETAPMVRELVETERVRLGTAEPGRSSRALAARRDGISYDELPASLRGKAIEPGDFAYRAVRSTYMRGGAPGIVLRPEDTAGVQDAVAFARAHPDLPLGIRSGGHGVSGRSTNDGGIVIDLAGLREIEILDEQRRLVRVGPGARWQEVARALEPHGWAITSGDYGGVGVGGLATAGGIGFLGREHGLTIDQLVAAEVVLADGTLVRASEDENPDLFWAVRGAGANVGIVVSFEFEATPTGNVAWVQLAFDASDAASLLQRYADATDNAPRDTTLFLVAGTTRAATTPVARLYGVIDSDDASVIIERLQPFLAIAPLLNQSVQLGSYADVISNAPDTSHDGRGEPGFRSGLLNELDPETASVAAELVLSGSTPWFQLRPVGGAIADIPEQATAYAHRRARYSVTAVGRSASFDGLWKRLEERFDGLYLSFESRTGPDIVARAFPPATLERLQALKEKYDPDGLFRDNFPVR</sequence>
<dbReference type="GO" id="GO:0071949">
    <property type="term" value="F:FAD binding"/>
    <property type="evidence" value="ECO:0007669"/>
    <property type="project" value="InterPro"/>
</dbReference>
<evidence type="ECO:0000259" key="6">
    <source>
        <dbReference type="PROSITE" id="PS51387"/>
    </source>
</evidence>
<dbReference type="InterPro" id="IPR016167">
    <property type="entry name" value="FAD-bd_PCMH_sub1"/>
</dbReference>
<dbReference type="Pfam" id="PF00296">
    <property type="entry name" value="Bac_luciferase"/>
    <property type="match status" value="1"/>
</dbReference>
<dbReference type="Gene3D" id="3.20.20.30">
    <property type="entry name" value="Luciferase-like domain"/>
    <property type="match status" value="1"/>
</dbReference>
<evidence type="ECO:0000256" key="2">
    <source>
        <dbReference type="ARBA" id="ARBA00005466"/>
    </source>
</evidence>
<evidence type="ECO:0000313" key="7">
    <source>
        <dbReference type="EMBL" id="PWB96445.1"/>
    </source>
</evidence>
<reference evidence="8" key="1">
    <citation type="submission" date="2018-04" db="EMBL/GenBank/DDBJ databases">
        <authorList>
            <person name="Liu S."/>
            <person name="Wang Z."/>
            <person name="Li J."/>
        </authorList>
    </citation>
    <scope>NUCLEOTIDE SEQUENCE [LARGE SCALE GENOMIC DNA]</scope>
    <source>
        <strain evidence="8">S1194</strain>
    </source>
</reference>
<name>A0A2U1SXT7_9MICO</name>
<dbReference type="CDD" id="cd01097">
    <property type="entry name" value="Tetrahydromethanopterin_reductase"/>
    <property type="match status" value="1"/>
</dbReference>
<protein>
    <submittedName>
        <fullName evidence="7">FAD-linked oxidase</fullName>
    </submittedName>
</protein>
<dbReference type="Proteomes" id="UP000244978">
    <property type="component" value="Unassembled WGS sequence"/>
</dbReference>